<feature type="coiled-coil region" evidence="1">
    <location>
        <begin position="171"/>
        <end position="198"/>
    </location>
</feature>
<dbReference type="Gene3D" id="2.80.10.50">
    <property type="match status" value="1"/>
</dbReference>
<keyword evidence="1" id="KW-0175">Coiled coil</keyword>
<organism evidence="3 4">
    <name type="scientific">Kibdelosporangium persicum</name>
    <dbReference type="NCBI Taxonomy" id="2698649"/>
    <lineage>
        <taxon>Bacteria</taxon>
        <taxon>Bacillati</taxon>
        <taxon>Actinomycetota</taxon>
        <taxon>Actinomycetes</taxon>
        <taxon>Pseudonocardiales</taxon>
        <taxon>Pseudonocardiaceae</taxon>
        <taxon>Kibdelosporangium</taxon>
    </lineage>
</organism>
<name>A0ABX2FJ63_9PSEU</name>
<dbReference type="InterPro" id="IPR036195">
    <property type="entry name" value="AbfB_ABD_sf"/>
</dbReference>
<proteinExistence type="predicted"/>
<dbReference type="Proteomes" id="UP000763557">
    <property type="component" value="Unassembled WGS sequence"/>
</dbReference>
<keyword evidence="4" id="KW-1185">Reference proteome</keyword>
<feature type="domain" description="Alpha-L-arabinofuranosidase B arabinose-binding" evidence="2">
    <location>
        <begin position="335"/>
        <end position="476"/>
    </location>
</feature>
<evidence type="ECO:0000313" key="4">
    <source>
        <dbReference type="Proteomes" id="UP000763557"/>
    </source>
</evidence>
<dbReference type="InterPro" id="IPR007934">
    <property type="entry name" value="AbfB_ABD"/>
</dbReference>
<sequence length="661" mass="72775">PAATAMPESTEVEKVRAVRAIEVGEATDEWLMLSDKNFVFRVYDRISPDKYPLTKAEAYRVYRIVVDTPDAPDATAFIRTGIHDFVDRDHIEYARRTEEARQAREARQNAAAFAEIPADAAMLDGNDQNFVYQVWRRSTGPKVKQGAVDAWGGDAVAWKTFITTTIYTLHIEDQRDAIEKAKQESEEAARILAAKQAKKNAAALLGIIAPEGWLTLSDDNFIRQLLTTPELAQPRHIEVKNAADAALRSTNPADWKAFIDTGMKAADERDAAREKALREEADRQKVREIKAKAEAGRVRPRLVAAANAALAGTAADVTRFLSETQYAVLNQALMTTTPGVKGWHVRTGGGDAVITPGTPGVPGEAPLGEATWKVVAGLADTACYSFESATKVGSYLRQQDQRVKLHASDGSDVFKKDATWCPKLGHSGSGVSLESKALPGRFLRHYGAALYAANESGANVWDTNQHVFKADTTWNVVNPDPIITTPIMLRWYNDDALRARVGKPTATEVHEAGVRYRDFERGRMYWKQGTEARMLAGAIIQTFDALGRYNVGGGATLAMDQATTPDGVGQYVHYNPERMLSIYWSPTTGSHWVLGAIRDKWASMGWEKSELGYPTSDEYDIPGGRRSDFQNGWYITWNATTGEVKVMRKVVIVLPPPGGGN</sequence>
<evidence type="ECO:0000256" key="1">
    <source>
        <dbReference type="SAM" id="Coils"/>
    </source>
</evidence>
<dbReference type="InterPro" id="IPR013207">
    <property type="entry name" value="LGFP"/>
</dbReference>
<feature type="non-terminal residue" evidence="3">
    <location>
        <position position="1"/>
    </location>
</feature>
<protein>
    <submittedName>
        <fullName evidence="3">Sporulation protein</fullName>
    </submittedName>
</protein>
<gene>
    <name evidence="3" type="ORF">GC106_87490</name>
</gene>
<dbReference type="Pfam" id="PF08310">
    <property type="entry name" value="LGFP"/>
    <property type="match status" value="3"/>
</dbReference>
<comment type="caution">
    <text evidence="3">The sequence shown here is derived from an EMBL/GenBank/DDBJ whole genome shotgun (WGS) entry which is preliminary data.</text>
</comment>
<dbReference type="EMBL" id="JAAATY010000080">
    <property type="protein sequence ID" value="NRN71469.1"/>
    <property type="molecule type" value="Genomic_DNA"/>
</dbReference>
<evidence type="ECO:0000313" key="3">
    <source>
        <dbReference type="EMBL" id="NRN71469.1"/>
    </source>
</evidence>
<dbReference type="Pfam" id="PF05270">
    <property type="entry name" value="AbfB"/>
    <property type="match status" value="1"/>
</dbReference>
<dbReference type="SUPFAM" id="SSF110221">
    <property type="entry name" value="AbfB domain"/>
    <property type="match status" value="1"/>
</dbReference>
<reference evidence="3 4" key="1">
    <citation type="submission" date="2020-01" db="EMBL/GenBank/DDBJ databases">
        <title>Kibdelosporangium persica a novel Actinomycetes from a hot desert in Iran.</title>
        <authorList>
            <person name="Safaei N."/>
            <person name="Zaburannyi N."/>
            <person name="Mueller R."/>
            <person name="Wink J."/>
        </authorList>
    </citation>
    <scope>NUCLEOTIDE SEQUENCE [LARGE SCALE GENOMIC DNA]</scope>
    <source>
        <strain evidence="3 4">4NS15</strain>
    </source>
</reference>
<accession>A0ABX2FJ63</accession>
<dbReference type="RefSeq" id="WP_173142671.1">
    <property type="nucleotide sequence ID" value="NZ_JAAATY010000080.1"/>
</dbReference>
<evidence type="ECO:0000259" key="2">
    <source>
        <dbReference type="Pfam" id="PF05270"/>
    </source>
</evidence>
<dbReference type="CDD" id="cd23399">
    <property type="entry name" value="beta-trefoil_ABD_ABFB"/>
    <property type="match status" value="1"/>
</dbReference>